<evidence type="ECO:0000256" key="7">
    <source>
        <dbReference type="SAM" id="Phobius"/>
    </source>
</evidence>
<evidence type="ECO:0000256" key="1">
    <source>
        <dbReference type="ARBA" id="ARBA00004651"/>
    </source>
</evidence>
<dbReference type="InterPro" id="IPR005829">
    <property type="entry name" value="Sugar_transporter_CS"/>
</dbReference>
<feature type="transmembrane region" description="Helical" evidence="7">
    <location>
        <begin position="75"/>
        <end position="101"/>
    </location>
</feature>
<keyword evidence="10" id="KW-1185">Reference proteome</keyword>
<dbReference type="RefSeq" id="WP_009947029.1">
    <property type="nucleotide sequence ID" value="NZ_BAAAGS010000026.1"/>
</dbReference>
<feature type="transmembrane region" description="Helical" evidence="7">
    <location>
        <begin position="295"/>
        <end position="317"/>
    </location>
</feature>
<evidence type="ECO:0000256" key="4">
    <source>
        <dbReference type="ARBA" id="ARBA00022692"/>
    </source>
</evidence>
<sequence length="461" mass="47023">MNPSLRWWALTLVVAAEFVVFLDIAIVNVALPTMRTDLDLGAGEVSLVVDSYQVIFGGLLLVGGRIADFFGRKRVFLLGFGIFTIASLGAGLATSGALLIASRAVQGLGAALLVPATTALIVAVFQDERERSKAFGIWGAMRAGGASSGAALGGLITQALGWEWVFLINVPIGIAVLLAGPALLPHLDSDPGARPGFVGALLGTGGLLVLSAAFVEAPSAGWTDPLTLGLTAAGVLLLVLFTVLQARSSNKLVPGRVLTRTVVATTTVSLLYGASHIPLFLLLSFYLQNSLRYEPLLAGAAMLPVGLVVMASSATLVPRLMSRFGARHTLLLGLGLLAVALLALARAPHDGGSYFVDVLPAGVVAAVGLSCCFSGVTVPAVESVADQDTGIASGLVNSAQRIGSGLGVAVLLPLPAAGFNPQTTALVGAAVFAALGALVAMTAIPPKRAEISEVRQAESAR</sequence>
<evidence type="ECO:0000256" key="2">
    <source>
        <dbReference type="ARBA" id="ARBA00022448"/>
    </source>
</evidence>
<protein>
    <submittedName>
        <fullName evidence="9">DHA2 family efflux MFS transporter permease subunit</fullName>
    </submittedName>
</protein>
<evidence type="ECO:0000313" key="9">
    <source>
        <dbReference type="EMBL" id="GAA0536290.1"/>
    </source>
</evidence>
<dbReference type="PROSITE" id="PS50850">
    <property type="entry name" value="MFS"/>
    <property type="match status" value="1"/>
</dbReference>
<feature type="transmembrane region" description="Helical" evidence="7">
    <location>
        <begin position="164"/>
        <end position="184"/>
    </location>
</feature>
<gene>
    <name evidence="9" type="ORF">GCM10009533_39380</name>
</gene>
<dbReference type="SUPFAM" id="SSF103473">
    <property type="entry name" value="MFS general substrate transporter"/>
    <property type="match status" value="1"/>
</dbReference>
<dbReference type="PANTHER" id="PTHR42718:SF46">
    <property type="entry name" value="BLR6921 PROTEIN"/>
    <property type="match status" value="1"/>
</dbReference>
<feature type="transmembrane region" description="Helical" evidence="7">
    <location>
        <begin position="359"/>
        <end position="381"/>
    </location>
</feature>
<dbReference type="PANTHER" id="PTHR42718">
    <property type="entry name" value="MAJOR FACILITATOR SUPERFAMILY MULTIDRUG TRANSPORTER MFSC"/>
    <property type="match status" value="1"/>
</dbReference>
<evidence type="ECO:0000259" key="8">
    <source>
        <dbReference type="PROSITE" id="PS50850"/>
    </source>
</evidence>
<dbReference type="EMBL" id="BAAAGS010000026">
    <property type="protein sequence ID" value="GAA0536290.1"/>
    <property type="molecule type" value="Genomic_DNA"/>
</dbReference>
<name>A0ABN1D7K7_SACER</name>
<feature type="transmembrane region" description="Helical" evidence="7">
    <location>
        <begin position="329"/>
        <end position="347"/>
    </location>
</feature>
<keyword evidence="4 7" id="KW-0812">Transmembrane</keyword>
<feature type="transmembrane region" description="Helical" evidence="7">
    <location>
        <begin position="196"/>
        <end position="214"/>
    </location>
</feature>
<feature type="transmembrane region" description="Helical" evidence="7">
    <location>
        <begin position="7"/>
        <end position="31"/>
    </location>
</feature>
<dbReference type="PROSITE" id="PS00216">
    <property type="entry name" value="SUGAR_TRANSPORT_1"/>
    <property type="match status" value="1"/>
</dbReference>
<comment type="caution">
    <text evidence="9">The sequence shown here is derived from an EMBL/GenBank/DDBJ whole genome shotgun (WGS) entry which is preliminary data.</text>
</comment>
<feature type="transmembrane region" description="Helical" evidence="7">
    <location>
        <begin position="425"/>
        <end position="445"/>
    </location>
</feature>
<evidence type="ECO:0000313" key="10">
    <source>
        <dbReference type="Proteomes" id="UP001500729"/>
    </source>
</evidence>
<dbReference type="Gene3D" id="1.20.1720.10">
    <property type="entry name" value="Multidrug resistance protein D"/>
    <property type="match status" value="1"/>
</dbReference>
<dbReference type="Proteomes" id="UP001500729">
    <property type="component" value="Unassembled WGS sequence"/>
</dbReference>
<reference evidence="9 10" key="1">
    <citation type="journal article" date="2019" name="Int. J. Syst. Evol. Microbiol.">
        <title>The Global Catalogue of Microorganisms (GCM) 10K type strain sequencing project: providing services to taxonomists for standard genome sequencing and annotation.</title>
        <authorList>
            <consortium name="The Broad Institute Genomics Platform"/>
            <consortium name="The Broad Institute Genome Sequencing Center for Infectious Disease"/>
            <person name="Wu L."/>
            <person name="Ma J."/>
        </authorList>
    </citation>
    <scope>NUCLEOTIDE SEQUENCE [LARGE SCALE GENOMIC DNA]</scope>
    <source>
        <strain evidence="9 10">JCM 10303</strain>
    </source>
</reference>
<feature type="transmembrane region" description="Helical" evidence="7">
    <location>
        <begin position="137"/>
        <end position="158"/>
    </location>
</feature>
<keyword evidence="2" id="KW-0813">Transport</keyword>
<feature type="transmembrane region" description="Helical" evidence="7">
    <location>
        <begin position="51"/>
        <end position="68"/>
    </location>
</feature>
<accession>A0ABN1D7K7</accession>
<comment type="subcellular location">
    <subcellularLocation>
        <location evidence="1">Cell membrane</location>
        <topology evidence="1">Multi-pass membrane protein</topology>
    </subcellularLocation>
</comment>
<evidence type="ECO:0000256" key="6">
    <source>
        <dbReference type="ARBA" id="ARBA00023136"/>
    </source>
</evidence>
<feature type="transmembrane region" description="Helical" evidence="7">
    <location>
        <begin position="257"/>
        <end position="283"/>
    </location>
</feature>
<dbReference type="InterPro" id="IPR036259">
    <property type="entry name" value="MFS_trans_sf"/>
</dbReference>
<proteinExistence type="predicted"/>
<keyword evidence="5 7" id="KW-1133">Transmembrane helix</keyword>
<keyword evidence="6 7" id="KW-0472">Membrane</keyword>
<feature type="transmembrane region" description="Helical" evidence="7">
    <location>
        <begin position="107"/>
        <end position="125"/>
    </location>
</feature>
<dbReference type="InterPro" id="IPR011701">
    <property type="entry name" value="MFS"/>
</dbReference>
<evidence type="ECO:0000256" key="3">
    <source>
        <dbReference type="ARBA" id="ARBA00022475"/>
    </source>
</evidence>
<feature type="domain" description="Major facilitator superfamily (MFS) profile" evidence="8">
    <location>
        <begin position="9"/>
        <end position="448"/>
    </location>
</feature>
<evidence type="ECO:0000256" key="5">
    <source>
        <dbReference type="ARBA" id="ARBA00022989"/>
    </source>
</evidence>
<dbReference type="Gene3D" id="1.20.1250.20">
    <property type="entry name" value="MFS general substrate transporter like domains"/>
    <property type="match status" value="1"/>
</dbReference>
<feature type="transmembrane region" description="Helical" evidence="7">
    <location>
        <begin position="402"/>
        <end position="419"/>
    </location>
</feature>
<organism evidence="9 10">
    <name type="scientific">Saccharopolyspora erythraea</name>
    <name type="common">Streptomyces erythraeus</name>
    <dbReference type="NCBI Taxonomy" id="1836"/>
    <lineage>
        <taxon>Bacteria</taxon>
        <taxon>Bacillati</taxon>
        <taxon>Actinomycetota</taxon>
        <taxon>Actinomycetes</taxon>
        <taxon>Pseudonocardiales</taxon>
        <taxon>Pseudonocardiaceae</taxon>
        <taxon>Saccharopolyspora</taxon>
    </lineage>
</organism>
<dbReference type="Pfam" id="PF07690">
    <property type="entry name" value="MFS_1"/>
    <property type="match status" value="1"/>
</dbReference>
<keyword evidence="3" id="KW-1003">Cell membrane</keyword>
<feature type="transmembrane region" description="Helical" evidence="7">
    <location>
        <begin position="226"/>
        <end position="245"/>
    </location>
</feature>
<dbReference type="CDD" id="cd17321">
    <property type="entry name" value="MFS_MMR_MDR_like"/>
    <property type="match status" value="1"/>
</dbReference>
<dbReference type="InterPro" id="IPR020846">
    <property type="entry name" value="MFS_dom"/>
</dbReference>